<dbReference type="InterPro" id="IPR036129">
    <property type="entry name" value="Glycerate_kinase_sf"/>
</dbReference>
<proteinExistence type="inferred from homology"/>
<dbReference type="Gene3D" id="3.40.50.10350">
    <property type="entry name" value="Glycerate kinase, domain 1"/>
    <property type="match status" value="1"/>
</dbReference>
<dbReference type="PANTHER" id="PTHR21599">
    <property type="entry name" value="GLYCERATE KINASE"/>
    <property type="match status" value="1"/>
</dbReference>
<dbReference type="EMBL" id="CP147251">
    <property type="protein sequence ID" value="WYJ75632.1"/>
    <property type="molecule type" value="Genomic_DNA"/>
</dbReference>
<keyword evidence="3 4" id="KW-0418">Kinase</keyword>
<dbReference type="InterPro" id="IPR018193">
    <property type="entry name" value="Glyc_kinase_flavodox-like_fold"/>
</dbReference>
<dbReference type="InterPro" id="IPR018197">
    <property type="entry name" value="Glycerate_kinase_RE-like"/>
</dbReference>
<dbReference type="InterPro" id="IPR004381">
    <property type="entry name" value="Glycerate_kinase"/>
</dbReference>
<reference evidence="5 6" key="1">
    <citation type="submission" date="2021-03" db="EMBL/GenBank/DDBJ databases">
        <authorList>
            <person name="Gilmore M.S."/>
            <person name="Schwartzman J."/>
            <person name="Van Tyne D."/>
            <person name="Martin M."/>
            <person name="Earl A.M."/>
            <person name="Manson A.L."/>
            <person name="Straub T."/>
            <person name="Salamzade R."/>
            <person name="Saavedra J."/>
            <person name="Lebreton F."/>
            <person name="Prichula J."/>
            <person name="Schaufler K."/>
            <person name="Gaca A."/>
            <person name="Sgardioli B."/>
            <person name="Wagenaar J."/>
            <person name="Strong T."/>
        </authorList>
    </citation>
    <scope>NUCLEOTIDE SEQUENCE [LARGE SCALE GENOMIC DNA]</scope>
    <source>
        <strain evidence="5 6">DIV2402</strain>
    </source>
</reference>
<evidence type="ECO:0000256" key="2">
    <source>
        <dbReference type="ARBA" id="ARBA00022679"/>
    </source>
</evidence>
<dbReference type="Gene3D" id="3.90.1510.10">
    <property type="entry name" value="Glycerate kinase, domain 2"/>
    <property type="match status" value="1"/>
</dbReference>
<dbReference type="Pfam" id="PF02595">
    <property type="entry name" value="Gly_kinase"/>
    <property type="match status" value="1"/>
</dbReference>
<keyword evidence="2 4" id="KW-0808">Transferase</keyword>
<evidence type="ECO:0000256" key="4">
    <source>
        <dbReference type="PIRNR" id="PIRNR006078"/>
    </source>
</evidence>
<dbReference type="SUPFAM" id="SSF110738">
    <property type="entry name" value="Glycerate kinase I"/>
    <property type="match status" value="1"/>
</dbReference>
<dbReference type="RefSeq" id="WP_207871809.1">
    <property type="nucleotide sequence ID" value="NZ_CP147251.1"/>
</dbReference>
<comment type="similarity">
    <text evidence="1 4">Belongs to the glycerate kinase type-1 family.</text>
</comment>
<dbReference type="NCBIfam" id="TIGR00045">
    <property type="entry name" value="glycerate kinase"/>
    <property type="match status" value="1"/>
</dbReference>
<sequence length="373" mass="39414">MKVVAMIDSFKGCATSEELNQAVLAGLPDEIWTEKCTIPIADGGEGTMAAIYAELGGTWQSVTTQDPLGKPITGQYLLSRFEGQEIAVIESAVFIGIHLVEVSDTVIRQTSSYGLGKVIQDALAHRVTQIYLTLGGSATSDGGLGLLQSLGAIIEGSEEGNPLININNVDLKGLQGELNNVELVALADVTNPYLGKKGFAEIFAPQKGASKNTVSEMEQQAQLVAKKIKQQTNLDLATISGSGAAGGLGGAVIVLGGKIAPGFVTLQKIIRLEEKLQKADLIFTGEGKMDGQTDQGKVPFGVAQLAKKAGIPVIGLCGSRTRDIGKMTEVTLGVFSIQQGPISLKEAMEKERTLTNIQQLASELSHVFMYKKK</sequence>
<gene>
    <name evidence="5" type="ORF">DOK78_000208</name>
</gene>
<keyword evidence="6" id="KW-1185">Reference proteome</keyword>
<dbReference type="PIRSF" id="PIRSF006078">
    <property type="entry name" value="GlxK"/>
    <property type="match status" value="1"/>
</dbReference>
<reference evidence="5 6" key="2">
    <citation type="submission" date="2024-03" db="EMBL/GenBank/DDBJ databases">
        <title>The Genome Sequence of Enterococcus sp. DIV2402.</title>
        <authorList>
            <consortium name="The Broad Institute Genomics Platform"/>
            <consortium name="The Broad Institute Microbial Omics Core"/>
            <consortium name="The Broad Institute Genomic Center for Infectious Diseases"/>
            <person name="Earl A."/>
            <person name="Manson A."/>
            <person name="Gilmore M."/>
            <person name="Schwartman J."/>
            <person name="Shea T."/>
            <person name="Abouelleil A."/>
            <person name="Cao P."/>
            <person name="Chapman S."/>
            <person name="Cusick C."/>
            <person name="Young S."/>
            <person name="Neafsey D."/>
            <person name="Nusbaum C."/>
            <person name="Birren B."/>
        </authorList>
    </citation>
    <scope>NUCLEOTIDE SEQUENCE [LARGE SCALE GENOMIC DNA]</scope>
    <source>
        <strain evidence="5 6">DIV2402</strain>
    </source>
</reference>
<evidence type="ECO:0000256" key="1">
    <source>
        <dbReference type="ARBA" id="ARBA00006284"/>
    </source>
</evidence>
<accession>A0ABZ2SIB5</accession>
<evidence type="ECO:0000313" key="6">
    <source>
        <dbReference type="Proteomes" id="UP000664701"/>
    </source>
</evidence>
<evidence type="ECO:0000313" key="5">
    <source>
        <dbReference type="EMBL" id="WYJ75632.1"/>
    </source>
</evidence>
<dbReference type="Proteomes" id="UP000664701">
    <property type="component" value="Chromosome"/>
</dbReference>
<evidence type="ECO:0000256" key="3">
    <source>
        <dbReference type="ARBA" id="ARBA00022777"/>
    </source>
</evidence>
<name>A0ABZ2SIB5_9ENTE</name>
<organism evidence="5 6">
    <name type="scientific">Candidatus Enterococcus lowellii</name>
    <dbReference type="NCBI Taxonomy" id="2230877"/>
    <lineage>
        <taxon>Bacteria</taxon>
        <taxon>Bacillati</taxon>
        <taxon>Bacillota</taxon>
        <taxon>Bacilli</taxon>
        <taxon>Lactobacillales</taxon>
        <taxon>Enterococcaceae</taxon>
        <taxon>Enterococcus</taxon>
    </lineage>
</organism>
<dbReference type="PANTHER" id="PTHR21599:SF0">
    <property type="entry name" value="GLYCERATE KINASE"/>
    <property type="match status" value="1"/>
</dbReference>
<protein>
    <submittedName>
        <fullName evidence="5">Glycerate 2-kinase</fullName>
    </submittedName>
</protein>